<dbReference type="RefSeq" id="WP_108975321.1">
    <property type="nucleotide sequence ID" value="NZ_BFBB01000003.1"/>
</dbReference>
<evidence type="ECO:0000256" key="1">
    <source>
        <dbReference type="ARBA" id="ARBA00004370"/>
    </source>
</evidence>
<dbReference type="GO" id="GO:0016020">
    <property type="term" value="C:membrane"/>
    <property type="evidence" value="ECO:0007669"/>
    <property type="project" value="UniProtKB-SubCell"/>
</dbReference>
<dbReference type="Proteomes" id="UP000245133">
    <property type="component" value="Unassembled WGS sequence"/>
</dbReference>
<accession>A0A2P2DZC5</accession>
<feature type="transmembrane region" description="Helical" evidence="5">
    <location>
        <begin position="6"/>
        <end position="25"/>
    </location>
</feature>
<evidence type="ECO:0000256" key="2">
    <source>
        <dbReference type="ARBA" id="ARBA00022692"/>
    </source>
</evidence>
<organism evidence="6 7">
    <name type="scientific">Leptospira ryugenii</name>
    <dbReference type="NCBI Taxonomy" id="1917863"/>
    <lineage>
        <taxon>Bacteria</taxon>
        <taxon>Pseudomonadati</taxon>
        <taxon>Spirochaetota</taxon>
        <taxon>Spirochaetia</taxon>
        <taxon>Leptospirales</taxon>
        <taxon>Leptospiraceae</taxon>
        <taxon>Leptospira</taxon>
    </lineage>
</organism>
<keyword evidence="7" id="KW-1185">Reference proteome</keyword>
<dbReference type="InterPro" id="IPR001129">
    <property type="entry name" value="Membr-assoc_MAPEG"/>
</dbReference>
<keyword evidence="3 5" id="KW-1133">Transmembrane helix</keyword>
<dbReference type="Pfam" id="PF01124">
    <property type="entry name" value="MAPEG"/>
    <property type="match status" value="1"/>
</dbReference>
<protein>
    <submittedName>
        <fullName evidence="6">MAPEG family protein</fullName>
    </submittedName>
</protein>
<dbReference type="AlphaFoldDB" id="A0A2P2DZC5"/>
<dbReference type="EMBL" id="BFBB01000003">
    <property type="protein sequence ID" value="GBF49975.1"/>
    <property type="molecule type" value="Genomic_DNA"/>
</dbReference>
<sequence>MDTLYWALGGFVFWTLLVGFSLTTYRSIFVLTGKKKSNEFPAGVQHGSEFNWRFNRAHMNCLENVPLFVAVAFLSVSLQKVDSFVNQAALLILAARVLQTTTHLISGSPWFVNIRFTFYSIQIISYAAILLHIFSIL</sequence>
<name>A0A2P2DZC5_9LEPT</name>
<evidence type="ECO:0000313" key="7">
    <source>
        <dbReference type="Proteomes" id="UP000245133"/>
    </source>
</evidence>
<comment type="subcellular location">
    <subcellularLocation>
        <location evidence="1">Membrane</location>
    </subcellularLocation>
</comment>
<keyword evidence="4 5" id="KW-0472">Membrane</keyword>
<evidence type="ECO:0000256" key="5">
    <source>
        <dbReference type="SAM" id="Phobius"/>
    </source>
</evidence>
<comment type="caution">
    <text evidence="6">The sequence shown here is derived from an EMBL/GenBank/DDBJ whole genome shotgun (WGS) entry which is preliminary data.</text>
</comment>
<dbReference type="Gene3D" id="1.20.120.550">
    <property type="entry name" value="Membrane associated eicosanoid/glutathione metabolism-like domain"/>
    <property type="match status" value="1"/>
</dbReference>
<dbReference type="InterPro" id="IPR023352">
    <property type="entry name" value="MAPEG-like_dom_sf"/>
</dbReference>
<reference evidence="6 7" key="1">
    <citation type="submission" date="2018-02" db="EMBL/GenBank/DDBJ databases">
        <title>Novel Leptospira species isolated from soil and water in Japan.</title>
        <authorList>
            <person name="Nakao R."/>
            <person name="Masuzawa T."/>
        </authorList>
    </citation>
    <scope>NUCLEOTIDE SEQUENCE [LARGE SCALE GENOMIC DNA]</scope>
    <source>
        <strain evidence="6 7">YH101</strain>
    </source>
</reference>
<dbReference type="SUPFAM" id="SSF161084">
    <property type="entry name" value="MAPEG domain-like"/>
    <property type="match status" value="1"/>
</dbReference>
<dbReference type="OrthoDB" id="343936at2"/>
<keyword evidence="2 5" id="KW-0812">Transmembrane</keyword>
<proteinExistence type="predicted"/>
<evidence type="ECO:0000256" key="3">
    <source>
        <dbReference type="ARBA" id="ARBA00022989"/>
    </source>
</evidence>
<evidence type="ECO:0000256" key="4">
    <source>
        <dbReference type="ARBA" id="ARBA00023136"/>
    </source>
</evidence>
<evidence type="ECO:0000313" key="6">
    <source>
        <dbReference type="EMBL" id="GBF49975.1"/>
    </source>
</evidence>
<feature type="transmembrane region" description="Helical" evidence="5">
    <location>
        <begin position="116"/>
        <end position="136"/>
    </location>
</feature>
<gene>
    <name evidence="6" type="ORF">LPTSP4_14960</name>
</gene>